<dbReference type="RefSeq" id="WP_133585894.1">
    <property type="nucleotide sequence ID" value="NZ_SNYV01000016.1"/>
</dbReference>
<dbReference type="EC" id="3.2.2.26" evidence="1 2"/>
<name>A0A4R6WDW6_9SPHI</name>
<dbReference type="GO" id="GO:0008782">
    <property type="term" value="F:adenosylhomocysteine nucleosidase activity"/>
    <property type="evidence" value="ECO:0007669"/>
    <property type="project" value="TreeGrafter"/>
</dbReference>
<dbReference type="Pfam" id="PF01048">
    <property type="entry name" value="PNP_UDP_1"/>
    <property type="match status" value="1"/>
</dbReference>
<evidence type="ECO:0000259" key="3">
    <source>
        <dbReference type="Pfam" id="PF01048"/>
    </source>
</evidence>
<organism evidence="4 5">
    <name type="scientific">Sphingobacterium yanglingense</name>
    <dbReference type="NCBI Taxonomy" id="1437280"/>
    <lineage>
        <taxon>Bacteria</taxon>
        <taxon>Pseudomonadati</taxon>
        <taxon>Bacteroidota</taxon>
        <taxon>Sphingobacteriia</taxon>
        <taxon>Sphingobacteriales</taxon>
        <taxon>Sphingobacteriaceae</taxon>
        <taxon>Sphingobacterium</taxon>
    </lineage>
</organism>
<reference evidence="4 5" key="1">
    <citation type="submission" date="2019-03" db="EMBL/GenBank/DDBJ databases">
        <title>Genomic Encyclopedia of Archaeal and Bacterial Type Strains, Phase II (KMG-II): from individual species to whole genera.</title>
        <authorList>
            <person name="Goeker M."/>
        </authorList>
    </citation>
    <scope>NUCLEOTIDE SEQUENCE [LARGE SCALE GENOMIC DNA]</scope>
    <source>
        <strain evidence="4 5">DSM 28353</strain>
    </source>
</reference>
<dbReference type="GO" id="GO:0019284">
    <property type="term" value="P:L-methionine salvage from S-adenosylmethionine"/>
    <property type="evidence" value="ECO:0007669"/>
    <property type="project" value="TreeGrafter"/>
</dbReference>
<dbReference type="PANTHER" id="PTHR46832">
    <property type="entry name" value="5'-METHYLTHIOADENOSINE/S-ADENOSYLHOMOCYSTEINE NUCLEOSIDASE"/>
    <property type="match status" value="1"/>
</dbReference>
<evidence type="ECO:0000256" key="2">
    <source>
        <dbReference type="NCBIfam" id="TIGR03664"/>
    </source>
</evidence>
<dbReference type="NCBIfam" id="TIGR03664">
    <property type="entry name" value="fut_nucase"/>
    <property type="match status" value="1"/>
</dbReference>
<dbReference type="GO" id="GO:0009234">
    <property type="term" value="P:menaquinone biosynthetic process"/>
    <property type="evidence" value="ECO:0007669"/>
    <property type="project" value="UniProtKB-UniRule"/>
</dbReference>
<dbReference type="InterPro" id="IPR035994">
    <property type="entry name" value="Nucleoside_phosphorylase_sf"/>
</dbReference>
<protein>
    <recommendedName>
        <fullName evidence="1 2">Futalosine hydrolase</fullName>
        <shortName evidence="1">FL hydrolase</shortName>
        <ecNumber evidence="1 2">3.2.2.26</ecNumber>
    </recommendedName>
    <alternativeName>
        <fullName evidence="1">Futalosine nucleosidase</fullName>
    </alternativeName>
    <alternativeName>
        <fullName evidence="1">Menaquinone biosynthetic enzyme MqnB</fullName>
    </alternativeName>
</protein>
<dbReference type="PANTHER" id="PTHR46832:SF2">
    <property type="entry name" value="FUTALOSINE HYDROLASE"/>
    <property type="match status" value="1"/>
</dbReference>
<accession>A0A4R6WDW6</accession>
<comment type="function">
    <text evidence="1">Catalyzes the hydrolysis of futalosine (FL) to dehypoxanthine futalosine (DHFL) and hypoxanthine, a step in the biosynthesis of menaquinone (MK, vitamin K2).</text>
</comment>
<proteinExistence type="inferred from homology"/>
<keyword evidence="5" id="KW-1185">Reference proteome</keyword>
<dbReference type="GO" id="GO:0009116">
    <property type="term" value="P:nucleoside metabolic process"/>
    <property type="evidence" value="ECO:0007669"/>
    <property type="project" value="InterPro"/>
</dbReference>
<comment type="pathway">
    <text evidence="1">Quinol/quinone metabolism; menaquinone biosynthesis.</text>
</comment>
<comment type="similarity">
    <text evidence="1">Belongs to the PNP/UDP phosphorylase family. Futalosine hydrolase subfamily.</text>
</comment>
<dbReference type="SUPFAM" id="SSF53167">
    <property type="entry name" value="Purine and uridine phosphorylases"/>
    <property type="match status" value="1"/>
</dbReference>
<dbReference type="EMBL" id="SNYV01000016">
    <property type="protein sequence ID" value="TDQ76029.1"/>
    <property type="molecule type" value="Genomic_DNA"/>
</dbReference>
<comment type="caution">
    <text evidence="4">The sequence shown here is derived from an EMBL/GenBank/DDBJ whole genome shotgun (WGS) entry which is preliminary data.</text>
</comment>
<dbReference type="InterPro" id="IPR000845">
    <property type="entry name" value="Nucleoside_phosphorylase_d"/>
</dbReference>
<gene>
    <name evidence="1" type="primary">mqnB</name>
    <name evidence="4" type="ORF">CLV99_3727</name>
</gene>
<keyword evidence="1" id="KW-0474">Menaquinone biosynthesis</keyword>
<dbReference type="Proteomes" id="UP000295292">
    <property type="component" value="Unassembled WGS sequence"/>
</dbReference>
<evidence type="ECO:0000313" key="5">
    <source>
        <dbReference type="Proteomes" id="UP000295292"/>
    </source>
</evidence>
<feature type="domain" description="Nucleoside phosphorylase" evidence="3">
    <location>
        <begin position="29"/>
        <end position="189"/>
    </location>
</feature>
<dbReference type="GO" id="GO:0005829">
    <property type="term" value="C:cytosol"/>
    <property type="evidence" value="ECO:0007669"/>
    <property type="project" value="TreeGrafter"/>
</dbReference>
<dbReference type="InterPro" id="IPR019963">
    <property type="entry name" value="FL_hydrolase_MqnB"/>
</dbReference>
<dbReference type="HAMAP" id="MF_00991">
    <property type="entry name" value="MqnB"/>
    <property type="match status" value="1"/>
</dbReference>
<comment type="catalytic activity">
    <reaction evidence="1">
        <text>futalosine + H2O = dehypoxanthine futalosine + hypoxanthine</text>
        <dbReference type="Rhea" id="RHEA:25904"/>
        <dbReference type="ChEBI" id="CHEBI:15377"/>
        <dbReference type="ChEBI" id="CHEBI:17368"/>
        <dbReference type="ChEBI" id="CHEBI:58863"/>
        <dbReference type="ChEBI" id="CHEBI:58864"/>
        <dbReference type="EC" id="3.2.2.26"/>
    </reaction>
</comment>
<dbReference type="Gene3D" id="3.40.50.1580">
    <property type="entry name" value="Nucleoside phosphorylase domain"/>
    <property type="match status" value="1"/>
</dbReference>
<dbReference type="GO" id="GO:0008930">
    <property type="term" value="F:methylthioadenosine nucleosidase activity"/>
    <property type="evidence" value="ECO:0007669"/>
    <property type="project" value="TreeGrafter"/>
</dbReference>
<evidence type="ECO:0000256" key="1">
    <source>
        <dbReference type="HAMAP-Rule" id="MF_00991"/>
    </source>
</evidence>
<keyword evidence="1 4" id="KW-0378">Hydrolase</keyword>
<evidence type="ECO:0000313" key="4">
    <source>
        <dbReference type="EMBL" id="TDQ76029.1"/>
    </source>
</evidence>
<sequence length="205" mass="22557">MKPLIVAATDAEIAPSIDFLTRLQIPYLITGVGMTATAYQLGKRIAEVRPDYILNVGIGGSFYKDIPLGTVTQVTKDSFSELGAEDGDLFLPIEELGFGKSHFTPSVPILSLPPQLPLHTGITVNTVHGNEQSILLLKARLPAVTIETMEGAAVFFVSEAENIPCLQIRAISNYVEKRNRQNWEIPLAIKNLNIWLQEFILKNSL</sequence>
<dbReference type="OrthoDB" id="9788270at2"/>
<dbReference type="UniPathway" id="UPA00079"/>
<dbReference type="AlphaFoldDB" id="A0A4R6WDW6"/>